<keyword evidence="1 2" id="KW-0238">DNA-binding</keyword>
<evidence type="ECO:0000259" key="3">
    <source>
        <dbReference type="PROSITE" id="PS50977"/>
    </source>
</evidence>
<dbReference type="AlphaFoldDB" id="A0A2T0M2L0"/>
<dbReference type="EMBL" id="PVNH01000001">
    <property type="protein sequence ID" value="PRX50978.1"/>
    <property type="molecule type" value="Genomic_DNA"/>
</dbReference>
<comment type="caution">
    <text evidence="4">The sequence shown here is derived from an EMBL/GenBank/DDBJ whole genome shotgun (WGS) entry which is preliminary data.</text>
</comment>
<dbReference type="SUPFAM" id="SSF46689">
    <property type="entry name" value="Homeodomain-like"/>
    <property type="match status" value="1"/>
</dbReference>
<dbReference type="InterPro" id="IPR050109">
    <property type="entry name" value="HTH-type_TetR-like_transc_reg"/>
</dbReference>
<dbReference type="GO" id="GO:0000976">
    <property type="term" value="F:transcription cis-regulatory region binding"/>
    <property type="evidence" value="ECO:0007669"/>
    <property type="project" value="TreeGrafter"/>
</dbReference>
<dbReference type="PRINTS" id="PR00455">
    <property type="entry name" value="HTHTETR"/>
</dbReference>
<dbReference type="InterPro" id="IPR009057">
    <property type="entry name" value="Homeodomain-like_sf"/>
</dbReference>
<dbReference type="Proteomes" id="UP000238362">
    <property type="component" value="Unassembled WGS sequence"/>
</dbReference>
<gene>
    <name evidence="4" type="ORF">B0I33_101130</name>
</gene>
<dbReference type="PANTHER" id="PTHR30055">
    <property type="entry name" value="HTH-TYPE TRANSCRIPTIONAL REGULATOR RUTR"/>
    <property type="match status" value="1"/>
</dbReference>
<dbReference type="PANTHER" id="PTHR30055:SF235">
    <property type="entry name" value="TRANSCRIPTIONAL REGULATORY PROTEIN"/>
    <property type="match status" value="1"/>
</dbReference>
<dbReference type="Gene3D" id="1.10.357.10">
    <property type="entry name" value="Tetracycline Repressor, domain 2"/>
    <property type="match status" value="1"/>
</dbReference>
<evidence type="ECO:0000313" key="4">
    <source>
        <dbReference type="EMBL" id="PRX50978.1"/>
    </source>
</evidence>
<evidence type="ECO:0000256" key="1">
    <source>
        <dbReference type="ARBA" id="ARBA00023125"/>
    </source>
</evidence>
<evidence type="ECO:0000313" key="5">
    <source>
        <dbReference type="Proteomes" id="UP000238362"/>
    </source>
</evidence>
<dbReference type="PROSITE" id="PS50977">
    <property type="entry name" value="HTH_TETR_2"/>
    <property type="match status" value="1"/>
</dbReference>
<dbReference type="OrthoDB" id="2356263at2"/>
<dbReference type="Pfam" id="PF00440">
    <property type="entry name" value="TetR_N"/>
    <property type="match status" value="1"/>
</dbReference>
<dbReference type="RefSeq" id="WP_106176514.1">
    <property type="nucleotide sequence ID" value="NZ_PVNH01000001.1"/>
</dbReference>
<evidence type="ECO:0000256" key="2">
    <source>
        <dbReference type="PROSITE-ProRule" id="PRU00335"/>
    </source>
</evidence>
<sequence>MAGTTEATSARQRLFAAAERLMLDSGYERVSVRAVNAAAGMNPAAVHYHFGSKDAFAAALLEDRLGPLWEEPLAALERRRAEGSVPTARELVDVAVGPLLPLAAEPKGRLWLHMLARLTLGRRAPEWSSRWFGLEPWVDLLRQARPGLTAGAARARWVAGFTLILHAFGDPLADVPRAEAVPDVPPDVLVAFVAAGLDAPPGERR</sequence>
<organism evidence="4 5">
    <name type="scientific">Prauserella shujinwangii</name>
    <dbReference type="NCBI Taxonomy" id="1453103"/>
    <lineage>
        <taxon>Bacteria</taxon>
        <taxon>Bacillati</taxon>
        <taxon>Actinomycetota</taxon>
        <taxon>Actinomycetes</taxon>
        <taxon>Pseudonocardiales</taxon>
        <taxon>Pseudonocardiaceae</taxon>
        <taxon>Prauserella</taxon>
    </lineage>
</organism>
<feature type="domain" description="HTH tetR-type" evidence="3">
    <location>
        <begin position="8"/>
        <end position="68"/>
    </location>
</feature>
<keyword evidence="5" id="KW-1185">Reference proteome</keyword>
<accession>A0A2T0M2L0</accession>
<name>A0A2T0M2L0_9PSEU</name>
<reference evidence="4 5" key="1">
    <citation type="submission" date="2018-03" db="EMBL/GenBank/DDBJ databases">
        <title>Genomic Encyclopedia of Type Strains, Phase III (KMG-III): the genomes of soil and plant-associated and newly described type strains.</title>
        <authorList>
            <person name="Whitman W."/>
        </authorList>
    </citation>
    <scope>NUCLEOTIDE SEQUENCE [LARGE SCALE GENOMIC DNA]</scope>
    <source>
        <strain evidence="4 5">CGMCC 4.7125</strain>
    </source>
</reference>
<feature type="DNA-binding region" description="H-T-H motif" evidence="2">
    <location>
        <begin position="31"/>
        <end position="50"/>
    </location>
</feature>
<dbReference type="GO" id="GO:0003700">
    <property type="term" value="F:DNA-binding transcription factor activity"/>
    <property type="evidence" value="ECO:0007669"/>
    <property type="project" value="TreeGrafter"/>
</dbReference>
<proteinExistence type="predicted"/>
<dbReference type="InterPro" id="IPR001647">
    <property type="entry name" value="HTH_TetR"/>
</dbReference>
<protein>
    <submittedName>
        <fullName evidence="4">TetR family transcriptional regulator</fullName>
    </submittedName>
</protein>